<evidence type="ECO:0000313" key="3">
    <source>
        <dbReference type="EMBL" id="TQM96931.1"/>
    </source>
</evidence>
<dbReference type="InterPro" id="IPR013096">
    <property type="entry name" value="Cupin_2"/>
</dbReference>
<comment type="caution">
    <text evidence="3">The sequence shown here is derived from an EMBL/GenBank/DDBJ whole genome shotgun (WGS) entry which is preliminary data.</text>
</comment>
<dbReference type="Gene3D" id="2.60.120.10">
    <property type="entry name" value="Jelly Rolls"/>
    <property type="match status" value="1"/>
</dbReference>
<feature type="chain" id="PRO_5038969938" evidence="1">
    <location>
        <begin position="28"/>
        <end position="174"/>
    </location>
</feature>
<protein>
    <submittedName>
        <fullName evidence="3">Quercetin dioxygenase-like cupin family protein</fullName>
    </submittedName>
</protein>
<dbReference type="RefSeq" id="WP_141818479.1">
    <property type="nucleotide sequence ID" value="NZ_BAAAIL010000004.1"/>
</dbReference>
<dbReference type="AlphaFoldDB" id="A0A543KPD1"/>
<evidence type="ECO:0000313" key="4">
    <source>
        <dbReference type="Proteomes" id="UP000315133"/>
    </source>
</evidence>
<proteinExistence type="predicted"/>
<evidence type="ECO:0000256" key="1">
    <source>
        <dbReference type="SAM" id="SignalP"/>
    </source>
</evidence>
<keyword evidence="3" id="KW-0223">Dioxygenase</keyword>
<keyword evidence="3" id="KW-0560">Oxidoreductase</keyword>
<reference evidence="3 4" key="1">
    <citation type="submission" date="2019-06" db="EMBL/GenBank/DDBJ databases">
        <title>Sequencing the genomes of 1000 actinobacteria strains.</title>
        <authorList>
            <person name="Klenk H.-P."/>
        </authorList>
    </citation>
    <scope>NUCLEOTIDE SEQUENCE [LARGE SCALE GENOMIC DNA]</scope>
    <source>
        <strain evidence="3 4">DSM 12362</strain>
    </source>
</reference>
<dbReference type="GO" id="GO:0051213">
    <property type="term" value="F:dioxygenase activity"/>
    <property type="evidence" value="ECO:0007669"/>
    <property type="project" value="UniProtKB-KW"/>
</dbReference>
<dbReference type="PROSITE" id="PS51257">
    <property type="entry name" value="PROKAR_LIPOPROTEIN"/>
    <property type="match status" value="1"/>
</dbReference>
<dbReference type="InterPro" id="IPR014710">
    <property type="entry name" value="RmlC-like_jellyroll"/>
</dbReference>
<keyword evidence="4" id="KW-1185">Reference proteome</keyword>
<sequence length="174" mass="18009">MSRAHRSPSRRARRAVALGLLPCALLAGCVVLPSTEEAAAGPVAPEEEPATETAAAVSVEELGAGERGEAVEVDVDGPVTMTYRRITIPPGAGTGLHCHHGQLLAIVEQGELTHHAPVYPGGMHVYSAGDSLVEGAGYVHEGVNEGDEDVVLLVTYVIEEGMPLAQTDLALCDG</sequence>
<dbReference type="InterPro" id="IPR011051">
    <property type="entry name" value="RmlC_Cupin_sf"/>
</dbReference>
<dbReference type="SUPFAM" id="SSF51182">
    <property type="entry name" value="RmlC-like cupins"/>
    <property type="match status" value="1"/>
</dbReference>
<name>A0A543KPD1_9MICO</name>
<organism evidence="3 4">
    <name type="scientific">Ornithinimicrobium humiphilum</name>
    <dbReference type="NCBI Taxonomy" id="125288"/>
    <lineage>
        <taxon>Bacteria</taxon>
        <taxon>Bacillati</taxon>
        <taxon>Actinomycetota</taxon>
        <taxon>Actinomycetes</taxon>
        <taxon>Micrococcales</taxon>
        <taxon>Ornithinimicrobiaceae</taxon>
        <taxon>Ornithinimicrobium</taxon>
    </lineage>
</organism>
<dbReference type="EMBL" id="VFPU01000001">
    <property type="protein sequence ID" value="TQM96931.1"/>
    <property type="molecule type" value="Genomic_DNA"/>
</dbReference>
<dbReference type="OrthoDB" id="129561at2"/>
<feature type="signal peptide" evidence="1">
    <location>
        <begin position="1"/>
        <end position="27"/>
    </location>
</feature>
<dbReference type="Proteomes" id="UP000315133">
    <property type="component" value="Unassembled WGS sequence"/>
</dbReference>
<dbReference type="Pfam" id="PF07883">
    <property type="entry name" value="Cupin_2"/>
    <property type="match status" value="1"/>
</dbReference>
<keyword evidence="1" id="KW-0732">Signal</keyword>
<gene>
    <name evidence="3" type="ORF">FB476_1825</name>
</gene>
<evidence type="ECO:0000259" key="2">
    <source>
        <dbReference type="Pfam" id="PF07883"/>
    </source>
</evidence>
<feature type="domain" description="Cupin type-2" evidence="2">
    <location>
        <begin position="85"/>
        <end position="156"/>
    </location>
</feature>
<accession>A0A543KPD1</accession>